<dbReference type="EMBL" id="PGGM01000002">
    <property type="protein sequence ID" value="PSH65868.1"/>
    <property type="molecule type" value="Genomic_DNA"/>
</dbReference>
<dbReference type="AlphaFoldDB" id="A0A2P7BHI5"/>
<reference evidence="2" key="1">
    <citation type="submission" date="2017-11" db="EMBL/GenBank/DDBJ databases">
        <authorList>
            <person name="Kuznetsova I."/>
            <person name="Sazanova A."/>
            <person name="Chirak E."/>
            <person name="Safronova V."/>
            <person name="Willems A."/>
        </authorList>
    </citation>
    <scope>NUCLEOTIDE SEQUENCE [LARGE SCALE GENOMIC DNA]</scope>
    <source>
        <strain evidence="2">CCBAU 03422</strain>
    </source>
</reference>
<accession>A0A2P7BHI5</accession>
<dbReference type="InterPro" id="IPR032349">
    <property type="entry name" value="DUF4865"/>
</dbReference>
<dbReference type="Proteomes" id="UP000241764">
    <property type="component" value="Unassembled WGS sequence"/>
</dbReference>
<sequence>MIAMQYSFSLPADYDMSVIDRRIAEKGHLLDNFPNLKLKAYLTARRDDETRSQENLYAPFYLWNHEEGLNDFLCGEGFVGLTRSFGWPQVKTWFVWQAHMSPAIREATFATREILVTPGHVSLAELRKRESEEAFHDVEKGGALAAISAFEPTNWTRIRIQLWGEPQYIVPQDGTQAYKIGHLSLPKSD</sequence>
<dbReference type="RefSeq" id="WP_106662736.1">
    <property type="nucleotide sequence ID" value="NZ_PGGM01000002.1"/>
</dbReference>
<evidence type="ECO:0000313" key="1">
    <source>
        <dbReference type="EMBL" id="PSH65868.1"/>
    </source>
</evidence>
<dbReference type="OrthoDB" id="2065010at2"/>
<protein>
    <submittedName>
        <fullName evidence="1">DUF4865 domain-containing protein</fullName>
    </submittedName>
</protein>
<keyword evidence="2" id="KW-1185">Reference proteome</keyword>
<evidence type="ECO:0000313" key="2">
    <source>
        <dbReference type="Proteomes" id="UP000241764"/>
    </source>
</evidence>
<gene>
    <name evidence="1" type="ORF">CU103_04440</name>
</gene>
<comment type="caution">
    <text evidence="1">The sequence shown here is derived from an EMBL/GenBank/DDBJ whole genome shotgun (WGS) entry which is preliminary data.</text>
</comment>
<organism evidence="1 2">
    <name type="scientific">Phyllobacterium sophorae</name>
    <dbReference type="NCBI Taxonomy" id="1520277"/>
    <lineage>
        <taxon>Bacteria</taxon>
        <taxon>Pseudomonadati</taxon>
        <taxon>Pseudomonadota</taxon>
        <taxon>Alphaproteobacteria</taxon>
        <taxon>Hyphomicrobiales</taxon>
        <taxon>Phyllobacteriaceae</taxon>
        <taxon>Phyllobacterium</taxon>
    </lineage>
</organism>
<dbReference type="Pfam" id="PF16157">
    <property type="entry name" value="DUF4865"/>
    <property type="match status" value="1"/>
</dbReference>
<name>A0A2P7BHI5_9HYPH</name>
<proteinExistence type="predicted"/>